<dbReference type="GO" id="GO:0000776">
    <property type="term" value="C:kinetochore"/>
    <property type="evidence" value="ECO:0007669"/>
    <property type="project" value="TreeGrafter"/>
</dbReference>
<reference evidence="3" key="1">
    <citation type="submission" date="2023-03" db="EMBL/GenBank/DDBJ databases">
        <title>Mating type loci evolution in Malassezia.</title>
        <authorList>
            <person name="Coelho M.A."/>
        </authorList>
    </citation>
    <scope>NUCLEOTIDE SEQUENCE</scope>
    <source>
        <strain evidence="3">CBS 12830</strain>
    </source>
</reference>
<feature type="compositionally biased region" description="Basic and acidic residues" evidence="1">
    <location>
        <begin position="43"/>
        <end position="68"/>
    </location>
</feature>
<dbReference type="SMART" id="SM01173">
    <property type="entry name" value="DUF4187"/>
    <property type="match status" value="1"/>
</dbReference>
<sequence length="345" mass="38603">MKKRSLAEAFQASLADDEASAPSAIQRDSDEEDYMSDAMLAMLERRDAPRHQTYSERRERQWREEAERQRAEMQEAEIRRSNKAGRPLAGEWAARREGLATDRLAEAADRADRAQPLGAGTEAALRMMKAMGYVPGQALGTPSTSDALDAPLAPDQRWLSADGRRKKLGVGHADLSRRIAQAAEAPRSEDPASQIEAFRQQQAKAAHERHNEHLLRAARKTCRECDEAHGWEYSPLWLDPTCLPSSHPLYSESVRTSENERGTADAEALWLYALRDEGAPRAAPPPNERRVDAERFGALSVASRLALTVAYLREAYYYCLYCGHQYSSELELQQLCPGPSEDEHG</sequence>
<dbReference type="Pfam" id="PF13821">
    <property type="entry name" value="DUF4187"/>
    <property type="match status" value="1"/>
</dbReference>
<dbReference type="PANTHER" id="PTHR21032">
    <property type="entry name" value="G PATCH DOMAIN-CONTAINING PROTEIN 11"/>
    <property type="match status" value="1"/>
</dbReference>
<feature type="region of interest" description="Disordered" evidence="1">
    <location>
        <begin position="1"/>
        <end position="68"/>
    </location>
</feature>
<name>A0AAF0EMV6_9BASI</name>
<dbReference type="InterPro" id="IPR025239">
    <property type="entry name" value="DUF4187"/>
</dbReference>
<dbReference type="EMBL" id="CP119907">
    <property type="protein sequence ID" value="WFD24977.1"/>
    <property type="molecule type" value="Genomic_DNA"/>
</dbReference>
<dbReference type="InterPro" id="IPR039249">
    <property type="entry name" value="GPATCH11"/>
</dbReference>
<protein>
    <recommendedName>
        <fullName evidence="2">G-patch domain-containing protein</fullName>
    </recommendedName>
</protein>
<evidence type="ECO:0000259" key="2">
    <source>
        <dbReference type="PROSITE" id="PS50174"/>
    </source>
</evidence>
<dbReference type="Proteomes" id="UP001214415">
    <property type="component" value="Chromosome 8"/>
</dbReference>
<feature type="domain" description="G-patch" evidence="2">
    <location>
        <begin position="120"/>
        <end position="175"/>
    </location>
</feature>
<keyword evidence="4" id="KW-1185">Reference proteome</keyword>
<organism evidence="3 4">
    <name type="scientific">Malassezia equina</name>
    <dbReference type="NCBI Taxonomy" id="1381935"/>
    <lineage>
        <taxon>Eukaryota</taxon>
        <taxon>Fungi</taxon>
        <taxon>Dikarya</taxon>
        <taxon>Basidiomycota</taxon>
        <taxon>Ustilaginomycotina</taxon>
        <taxon>Malasseziomycetes</taxon>
        <taxon>Malasseziales</taxon>
        <taxon>Malasseziaceae</taxon>
        <taxon>Malassezia</taxon>
    </lineage>
</organism>
<gene>
    <name evidence="3" type="ORF">MEQU1_003684</name>
</gene>
<accession>A0AAF0EMV6</accession>
<dbReference type="GO" id="GO:0003676">
    <property type="term" value="F:nucleic acid binding"/>
    <property type="evidence" value="ECO:0007669"/>
    <property type="project" value="InterPro"/>
</dbReference>
<dbReference type="AlphaFoldDB" id="A0AAF0EMV6"/>
<evidence type="ECO:0000313" key="3">
    <source>
        <dbReference type="EMBL" id="WFD24977.1"/>
    </source>
</evidence>
<evidence type="ECO:0000313" key="4">
    <source>
        <dbReference type="Proteomes" id="UP001214415"/>
    </source>
</evidence>
<evidence type="ECO:0000256" key="1">
    <source>
        <dbReference type="SAM" id="MobiDB-lite"/>
    </source>
</evidence>
<dbReference type="PANTHER" id="PTHR21032:SF0">
    <property type="entry name" value="G PATCH DOMAIN-CONTAINING PROTEIN 11"/>
    <property type="match status" value="1"/>
</dbReference>
<proteinExistence type="predicted"/>
<dbReference type="PROSITE" id="PS50174">
    <property type="entry name" value="G_PATCH"/>
    <property type="match status" value="1"/>
</dbReference>
<dbReference type="InterPro" id="IPR000467">
    <property type="entry name" value="G_patch_dom"/>
</dbReference>